<comment type="caution">
    <text evidence="2">The sequence shown here is derived from an EMBL/GenBank/DDBJ whole genome shotgun (WGS) entry which is preliminary data.</text>
</comment>
<sequence length="376" mass="39967">MKTRSTGRFALAALFALATAGATAQGRSFSAEGSDTIMGVGARHIAMGGTGTATADDPHAVFYNPARLAGIDSVIVSGTRQLDATLRPYTFIGATLPIDLFSDAGLDLTFGVARYNRVHARSSGAFGAGEPESIFLRLLLPGISGTFDGDIDSKTLVNRFAVGLRHEAIPGLSIGANVDWIDCKTETCGVHGTSNGFESRSVHATALSFGLGVSYELTERLTVAASFSDIATTLDVSTIVTDDNGTRASGFQADLPRKLNIEAAFAMTDRLLFAAGYQKFWGTYGNYALNFETVHAGVEWARSDALTWRAGFWAPLDLSATNGLSFNPPFPLAPTLGMGWRWGAITTDLALYAHPLMTMHEKAPALSADLTVSYRF</sequence>
<name>A0ABQ1QRS1_9RHOB</name>
<dbReference type="Gene3D" id="2.40.160.60">
    <property type="entry name" value="Outer membrane protein transport protein (OMPP1/FadL/TodX)"/>
    <property type="match status" value="1"/>
</dbReference>
<evidence type="ECO:0000256" key="1">
    <source>
        <dbReference type="SAM" id="SignalP"/>
    </source>
</evidence>
<keyword evidence="1" id="KW-0732">Signal</keyword>
<gene>
    <name evidence="2" type="ORF">GCM10011358_24550</name>
</gene>
<reference evidence="3" key="1">
    <citation type="journal article" date="2019" name="Int. J. Syst. Evol. Microbiol.">
        <title>The Global Catalogue of Microorganisms (GCM) 10K type strain sequencing project: providing services to taxonomists for standard genome sequencing and annotation.</title>
        <authorList>
            <consortium name="The Broad Institute Genomics Platform"/>
            <consortium name="The Broad Institute Genome Sequencing Center for Infectious Disease"/>
            <person name="Wu L."/>
            <person name="Ma J."/>
        </authorList>
    </citation>
    <scope>NUCLEOTIDE SEQUENCE [LARGE SCALE GENOMIC DNA]</scope>
    <source>
        <strain evidence="3">CGMCC 1.12922</strain>
    </source>
</reference>
<accession>A0ABQ1QRS1</accession>
<evidence type="ECO:0000313" key="3">
    <source>
        <dbReference type="Proteomes" id="UP000617355"/>
    </source>
</evidence>
<dbReference type="Proteomes" id="UP000617355">
    <property type="component" value="Unassembled WGS sequence"/>
</dbReference>
<evidence type="ECO:0000313" key="2">
    <source>
        <dbReference type="EMBL" id="GGD39680.1"/>
    </source>
</evidence>
<dbReference type="RefSeq" id="WP_188528153.1">
    <property type="nucleotide sequence ID" value="NZ_BMGI01000004.1"/>
</dbReference>
<organism evidence="2 3">
    <name type="scientific">Sinisalibacter lacisalsi</name>
    <dbReference type="NCBI Taxonomy" id="1526570"/>
    <lineage>
        <taxon>Bacteria</taxon>
        <taxon>Pseudomonadati</taxon>
        <taxon>Pseudomonadota</taxon>
        <taxon>Alphaproteobacteria</taxon>
        <taxon>Rhodobacterales</taxon>
        <taxon>Roseobacteraceae</taxon>
        <taxon>Sinisalibacter</taxon>
    </lineage>
</organism>
<protein>
    <submittedName>
        <fullName evidence="2">Uncharacterized protein</fullName>
    </submittedName>
</protein>
<feature type="chain" id="PRO_5045314637" evidence="1">
    <location>
        <begin position="25"/>
        <end position="376"/>
    </location>
</feature>
<dbReference type="EMBL" id="BMGI01000004">
    <property type="protein sequence ID" value="GGD39680.1"/>
    <property type="molecule type" value="Genomic_DNA"/>
</dbReference>
<proteinExistence type="predicted"/>
<dbReference type="SUPFAM" id="SSF56935">
    <property type="entry name" value="Porins"/>
    <property type="match status" value="1"/>
</dbReference>
<keyword evidence="3" id="KW-1185">Reference proteome</keyword>
<feature type="signal peptide" evidence="1">
    <location>
        <begin position="1"/>
        <end position="24"/>
    </location>
</feature>